<evidence type="ECO:0000259" key="1">
    <source>
        <dbReference type="SMART" id="SM00966"/>
    </source>
</evidence>
<dbReference type="Proteomes" id="UP000179233">
    <property type="component" value="Unassembled WGS sequence"/>
</dbReference>
<dbReference type="InterPro" id="IPR007159">
    <property type="entry name" value="SpoVT-AbrB_dom"/>
</dbReference>
<dbReference type="InterPro" id="IPR037914">
    <property type="entry name" value="SpoVT-AbrB_sf"/>
</dbReference>
<sequence length="82" mass="9516">MEQRVIKIGNSVGVIIPQPLRRQIRLRPGEKVIVEADVVAREIVVRRKGTISKRSSVTPEFYKWLEKFNQRYAGALRELADR</sequence>
<accession>A0A1G1VSA2</accession>
<dbReference type="GO" id="GO:0003677">
    <property type="term" value="F:DNA binding"/>
    <property type="evidence" value="ECO:0007669"/>
    <property type="project" value="InterPro"/>
</dbReference>
<protein>
    <recommendedName>
        <fullName evidence="1">SpoVT-AbrB domain-containing protein</fullName>
    </recommendedName>
</protein>
<feature type="domain" description="SpoVT-AbrB" evidence="1">
    <location>
        <begin position="6"/>
        <end position="53"/>
    </location>
</feature>
<dbReference type="EMBL" id="MHCJ01000003">
    <property type="protein sequence ID" value="OGY18281.1"/>
    <property type="molecule type" value="Genomic_DNA"/>
</dbReference>
<dbReference type="Gene3D" id="2.10.260.10">
    <property type="match status" value="1"/>
</dbReference>
<dbReference type="SUPFAM" id="SSF89447">
    <property type="entry name" value="AbrB/MazE/MraZ-like"/>
    <property type="match status" value="1"/>
</dbReference>
<organism evidence="2 3">
    <name type="scientific">Candidatus Chisholmbacteria bacterium RIFCSPHIGHO2_01_FULL_52_32</name>
    <dbReference type="NCBI Taxonomy" id="1797591"/>
    <lineage>
        <taxon>Bacteria</taxon>
        <taxon>Candidatus Chisholmiibacteriota</taxon>
    </lineage>
</organism>
<name>A0A1G1VSA2_9BACT</name>
<gene>
    <name evidence="2" type="ORF">A2786_02045</name>
</gene>
<evidence type="ECO:0000313" key="2">
    <source>
        <dbReference type="EMBL" id="OGY18281.1"/>
    </source>
</evidence>
<evidence type="ECO:0000313" key="3">
    <source>
        <dbReference type="Proteomes" id="UP000179233"/>
    </source>
</evidence>
<dbReference type="AlphaFoldDB" id="A0A1G1VSA2"/>
<proteinExistence type="predicted"/>
<comment type="caution">
    <text evidence="2">The sequence shown here is derived from an EMBL/GenBank/DDBJ whole genome shotgun (WGS) entry which is preliminary data.</text>
</comment>
<dbReference type="SMART" id="SM00966">
    <property type="entry name" value="SpoVT_AbrB"/>
    <property type="match status" value="1"/>
</dbReference>
<reference evidence="2 3" key="1">
    <citation type="journal article" date="2016" name="Nat. Commun.">
        <title>Thousands of microbial genomes shed light on interconnected biogeochemical processes in an aquifer system.</title>
        <authorList>
            <person name="Anantharaman K."/>
            <person name="Brown C.T."/>
            <person name="Hug L.A."/>
            <person name="Sharon I."/>
            <person name="Castelle C.J."/>
            <person name="Probst A.J."/>
            <person name="Thomas B.C."/>
            <person name="Singh A."/>
            <person name="Wilkins M.J."/>
            <person name="Karaoz U."/>
            <person name="Brodie E.L."/>
            <person name="Williams K.H."/>
            <person name="Hubbard S.S."/>
            <person name="Banfield J.F."/>
        </authorList>
    </citation>
    <scope>NUCLEOTIDE SEQUENCE [LARGE SCALE GENOMIC DNA]</scope>
</reference>